<organism evidence="5 6">
    <name type="scientific">Dictyobacter arantiisoli</name>
    <dbReference type="NCBI Taxonomy" id="2014874"/>
    <lineage>
        <taxon>Bacteria</taxon>
        <taxon>Bacillati</taxon>
        <taxon>Chloroflexota</taxon>
        <taxon>Ktedonobacteria</taxon>
        <taxon>Ktedonobacterales</taxon>
        <taxon>Dictyobacteraceae</taxon>
        <taxon>Dictyobacter</taxon>
    </lineage>
</organism>
<dbReference type="OrthoDB" id="9815009at2"/>
<dbReference type="InterPro" id="IPR051534">
    <property type="entry name" value="CBASS_pafABC_assoc_protein"/>
</dbReference>
<dbReference type="PROSITE" id="PS00894">
    <property type="entry name" value="HTH_DEOR_1"/>
    <property type="match status" value="1"/>
</dbReference>
<dbReference type="Pfam" id="PF25583">
    <property type="entry name" value="WCX"/>
    <property type="match status" value="1"/>
</dbReference>
<evidence type="ECO:0000256" key="3">
    <source>
        <dbReference type="ARBA" id="ARBA00023163"/>
    </source>
</evidence>
<dbReference type="PIRSF" id="PIRSF016838">
    <property type="entry name" value="PafC"/>
    <property type="match status" value="1"/>
</dbReference>
<dbReference type="InterPro" id="IPR057727">
    <property type="entry name" value="WCX_dom"/>
</dbReference>
<dbReference type="Pfam" id="PF13280">
    <property type="entry name" value="WYL"/>
    <property type="match status" value="1"/>
</dbReference>
<dbReference type="InterPro" id="IPR028349">
    <property type="entry name" value="PafC-like"/>
</dbReference>
<dbReference type="Proteomes" id="UP000322530">
    <property type="component" value="Unassembled WGS sequence"/>
</dbReference>
<dbReference type="GO" id="GO:0003700">
    <property type="term" value="F:DNA-binding transcription factor activity"/>
    <property type="evidence" value="ECO:0007669"/>
    <property type="project" value="InterPro"/>
</dbReference>
<evidence type="ECO:0000256" key="2">
    <source>
        <dbReference type="ARBA" id="ARBA00023125"/>
    </source>
</evidence>
<dbReference type="Pfam" id="PF08279">
    <property type="entry name" value="HTH_11"/>
    <property type="match status" value="1"/>
</dbReference>
<keyword evidence="3" id="KW-0804">Transcription</keyword>
<evidence type="ECO:0000313" key="5">
    <source>
        <dbReference type="EMBL" id="GCF06940.1"/>
    </source>
</evidence>
<dbReference type="SUPFAM" id="SSF46785">
    <property type="entry name" value="Winged helix' DNA-binding domain"/>
    <property type="match status" value="1"/>
</dbReference>
<dbReference type="InterPro" id="IPR013196">
    <property type="entry name" value="HTH_11"/>
</dbReference>
<accession>A0A5A5T663</accession>
<dbReference type="AlphaFoldDB" id="A0A5A5T663"/>
<dbReference type="GO" id="GO:0003677">
    <property type="term" value="F:DNA binding"/>
    <property type="evidence" value="ECO:0007669"/>
    <property type="project" value="UniProtKB-KW"/>
</dbReference>
<keyword evidence="1" id="KW-0805">Transcription regulation</keyword>
<dbReference type="PROSITE" id="PS52050">
    <property type="entry name" value="WYL"/>
    <property type="match status" value="1"/>
</dbReference>
<name>A0A5A5T663_9CHLR</name>
<keyword evidence="6" id="KW-1185">Reference proteome</keyword>
<gene>
    <name evidence="5" type="ORF">KDI_05040</name>
</gene>
<dbReference type="Gene3D" id="1.10.10.10">
    <property type="entry name" value="Winged helix-like DNA-binding domain superfamily/Winged helix DNA-binding domain"/>
    <property type="match status" value="1"/>
</dbReference>
<dbReference type="InterPro" id="IPR026881">
    <property type="entry name" value="WYL_dom"/>
</dbReference>
<dbReference type="InterPro" id="IPR001034">
    <property type="entry name" value="DeoR_HTH"/>
</dbReference>
<dbReference type="InterPro" id="IPR036390">
    <property type="entry name" value="WH_DNA-bd_sf"/>
</dbReference>
<protein>
    <submittedName>
        <fullName evidence="5">Transcriptional regulator</fullName>
    </submittedName>
</protein>
<dbReference type="PROSITE" id="PS51000">
    <property type="entry name" value="HTH_DEOR_2"/>
    <property type="match status" value="1"/>
</dbReference>
<evidence type="ECO:0000259" key="4">
    <source>
        <dbReference type="PROSITE" id="PS51000"/>
    </source>
</evidence>
<keyword evidence="2" id="KW-0238">DNA-binding</keyword>
<dbReference type="InterPro" id="IPR018356">
    <property type="entry name" value="Tscrpt_reg_HTH_DeoR_CS"/>
</dbReference>
<reference evidence="5 6" key="1">
    <citation type="submission" date="2019-01" db="EMBL/GenBank/DDBJ databases">
        <title>Draft genome sequence of Dictyobacter sp. Uno17.</title>
        <authorList>
            <person name="Wang C.M."/>
            <person name="Zheng Y."/>
            <person name="Sakai Y."/>
            <person name="Abe K."/>
            <person name="Yokota A."/>
            <person name="Yabe S."/>
        </authorList>
    </citation>
    <scope>NUCLEOTIDE SEQUENCE [LARGE SCALE GENOMIC DNA]</scope>
    <source>
        <strain evidence="5 6">Uno17</strain>
    </source>
</reference>
<dbReference type="PANTHER" id="PTHR34580:SF1">
    <property type="entry name" value="PROTEIN PAFC"/>
    <property type="match status" value="1"/>
</dbReference>
<sequence length="326" mass="36998">MRADRLLSLLLLLQVHRRITARELAERLEVSERTIHRDMEALSMAGIPVVAERGSCGGWSLLEAYRTNLNGLTEPEIQSLFLTRPVQLLTDLGLHKAAEEASLKLFVALPQRQRQDAEYVSQRIYIDATSWHQREEAVPALSILQQALWQERKVHFTYPRGTTLVERLVDPLGLVAKGSVWYLVAGVEGQMRSYRVSRIQDVSLSDQSFVRPIAFDLAAFWRQSSQNFQATLPCYHVLLRAAPEAVERIYSASRLFRIGQVAEADEAGWITFKLRFETSHEACAAIISFGAGVEILDPLELRVQILQLAQSVVEHYWSATEIECRE</sequence>
<comment type="caution">
    <text evidence="5">The sequence shown here is derived from an EMBL/GenBank/DDBJ whole genome shotgun (WGS) entry which is preliminary data.</text>
</comment>
<dbReference type="EMBL" id="BIXY01000004">
    <property type="protein sequence ID" value="GCF06940.1"/>
    <property type="molecule type" value="Genomic_DNA"/>
</dbReference>
<dbReference type="RefSeq" id="WP_149399991.1">
    <property type="nucleotide sequence ID" value="NZ_BIXY01000004.1"/>
</dbReference>
<proteinExistence type="predicted"/>
<evidence type="ECO:0000313" key="6">
    <source>
        <dbReference type="Proteomes" id="UP000322530"/>
    </source>
</evidence>
<evidence type="ECO:0000256" key="1">
    <source>
        <dbReference type="ARBA" id="ARBA00023015"/>
    </source>
</evidence>
<feature type="domain" description="HTH deoR-type" evidence="4">
    <location>
        <begin position="2"/>
        <end position="57"/>
    </location>
</feature>
<dbReference type="InterPro" id="IPR036388">
    <property type="entry name" value="WH-like_DNA-bd_sf"/>
</dbReference>
<dbReference type="PANTHER" id="PTHR34580">
    <property type="match status" value="1"/>
</dbReference>